<evidence type="ECO:0008006" key="4">
    <source>
        <dbReference type="Google" id="ProtNLM"/>
    </source>
</evidence>
<feature type="transmembrane region" description="Helical" evidence="1">
    <location>
        <begin position="176"/>
        <end position="202"/>
    </location>
</feature>
<protein>
    <recommendedName>
        <fullName evidence="4">TVP38/TMEM64 family membrane protein</fullName>
    </recommendedName>
</protein>
<dbReference type="Proteomes" id="UP000220034">
    <property type="component" value="Unassembled WGS sequence"/>
</dbReference>
<dbReference type="EMBL" id="OCTN01000001">
    <property type="protein sequence ID" value="SOH92633.1"/>
    <property type="molecule type" value="Genomic_DNA"/>
</dbReference>
<sequence>MLIAGAVLLAISEYTGLTQVRGDLLAYSVKHNLLAMLLFGYAMLLALPFVPGVTLGFAIMMVFGPQTAPVVWLASVCGLTFTFSLGRIAPRAWFAPLLVRVGLQEKLRYLQAGAGFSEQERLLGLFGAHPWVARLIGWRYVALAVLVVLPGNVLIGGAGGISLLAGLSRAFHPVKFVLAVGLPMAPLPFAVYVFGIDILPAISVP</sequence>
<evidence type="ECO:0000313" key="3">
    <source>
        <dbReference type="Proteomes" id="UP000220034"/>
    </source>
</evidence>
<feature type="transmembrane region" description="Helical" evidence="1">
    <location>
        <begin position="140"/>
        <end position="164"/>
    </location>
</feature>
<keyword evidence="1" id="KW-0812">Transmembrane</keyword>
<keyword evidence="1" id="KW-0472">Membrane</keyword>
<feature type="transmembrane region" description="Helical" evidence="1">
    <location>
        <begin position="70"/>
        <end position="89"/>
    </location>
</feature>
<proteinExistence type="predicted"/>
<accession>A0A2C9CN14</accession>
<evidence type="ECO:0000256" key="1">
    <source>
        <dbReference type="SAM" id="Phobius"/>
    </source>
</evidence>
<reference evidence="3" key="1">
    <citation type="submission" date="2017-09" db="EMBL/GenBank/DDBJ databases">
        <authorList>
            <person name="Varghese N."/>
            <person name="Submissions S."/>
        </authorList>
    </citation>
    <scope>NUCLEOTIDE SEQUENCE [LARGE SCALE GENOMIC DNA]</scope>
    <source>
        <strain evidence="3">C7</strain>
    </source>
</reference>
<keyword evidence="1" id="KW-1133">Transmembrane helix</keyword>
<name>A0A2C9CN14_9RHOB</name>
<dbReference type="AlphaFoldDB" id="A0A2C9CN14"/>
<evidence type="ECO:0000313" key="2">
    <source>
        <dbReference type="EMBL" id="SOH92633.1"/>
    </source>
</evidence>
<organism evidence="2 3">
    <name type="scientific">Pontivivens marinum</name>
    <dbReference type="NCBI Taxonomy" id="1690039"/>
    <lineage>
        <taxon>Bacteria</taxon>
        <taxon>Pseudomonadati</taxon>
        <taxon>Pseudomonadota</taxon>
        <taxon>Alphaproteobacteria</taxon>
        <taxon>Rhodobacterales</taxon>
        <taxon>Paracoccaceae</taxon>
        <taxon>Pontivivens</taxon>
    </lineage>
</organism>
<gene>
    <name evidence="2" type="ORF">SAMN06273572_101481</name>
</gene>
<keyword evidence="3" id="KW-1185">Reference proteome</keyword>
<feature type="transmembrane region" description="Helical" evidence="1">
    <location>
        <begin position="38"/>
        <end position="63"/>
    </location>
</feature>